<comment type="caution">
    <text evidence="2">The sequence shown here is derived from an EMBL/GenBank/DDBJ whole genome shotgun (WGS) entry which is preliminary data.</text>
</comment>
<sequence>MERTIEQGTAVQNSTPKPTTNKTPQQNGAKKDSVNGITEAKQLPPPAPEPKNGASPEQPKVPEPEEVPQAIVPMLTLESTLKAVDDLHRKSIQRINLISRIKQLESFEVVLSQEHDELDENPYQGCKLIIEDDKQRRFITTTPGLIRLVSQFIFNACNEKLLEIEARIVFPKG</sequence>
<evidence type="ECO:0000256" key="1">
    <source>
        <dbReference type="SAM" id="MobiDB-lite"/>
    </source>
</evidence>
<accession>A0A562TVI3</accession>
<dbReference type="EMBL" id="VLLI01000012">
    <property type="protein sequence ID" value="TWI96830.1"/>
    <property type="molecule type" value="Genomic_DNA"/>
</dbReference>
<protein>
    <submittedName>
        <fullName evidence="2">Uncharacterized protein</fullName>
    </submittedName>
</protein>
<feature type="compositionally biased region" description="Low complexity" evidence="1">
    <location>
        <begin position="12"/>
        <end position="27"/>
    </location>
</feature>
<gene>
    <name evidence="2" type="ORF">JN11_03943</name>
</gene>
<name>A0A562TVI3_9SPHI</name>
<dbReference type="RefSeq" id="WP_211360845.1">
    <property type="nucleotide sequence ID" value="NZ_VLLI01000012.1"/>
</dbReference>
<keyword evidence="3" id="KW-1185">Reference proteome</keyword>
<dbReference type="Proteomes" id="UP000317010">
    <property type="component" value="Unassembled WGS sequence"/>
</dbReference>
<evidence type="ECO:0000313" key="3">
    <source>
        <dbReference type="Proteomes" id="UP000317010"/>
    </source>
</evidence>
<organism evidence="2 3">
    <name type="scientific">Mucilaginibacter frigoritolerans</name>
    <dbReference type="NCBI Taxonomy" id="652788"/>
    <lineage>
        <taxon>Bacteria</taxon>
        <taxon>Pseudomonadati</taxon>
        <taxon>Bacteroidota</taxon>
        <taxon>Sphingobacteriia</taxon>
        <taxon>Sphingobacteriales</taxon>
        <taxon>Sphingobacteriaceae</taxon>
        <taxon>Mucilaginibacter</taxon>
    </lineage>
</organism>
<dbReference type="AlphaFoldDB" id="A0A562TVI3"/>
<proteinExistence type="predicted"/>
<feature type="region of interest" description="Disordered" evidence="1">
    <location>
        <begin position="1"/>
        <end position="70"/>
    </location>
</feature>
<feature type="compositionally biased region" description="Polar residues" evidence="1">
    <location>
        <begin position="1"/>
        <end position="11"/>
    </location>
</feature>
<evidence type="ECO:0000313" key="2">
    <source>
        <dbReference type="EMBL" id="TWI96830.1"/>
    </source>
</evidence>
<reference evidence="2 3" key="1">
    <citation type="submission" date="2019-07" db="EMBL/GenBank/DDBJ databases">
        <title>Genomic Encyclopedia of Archaeal and Bacterial Type Strains, Phase II (KMG-II): from individual species to whole genera.</title>
        <authorList>
            <person name="Goeker M."/>
        </authorList>
    </citation>
    <scope>NUCLEOTIDE SEQUENCE [LARGE SCALE GENOMIC DNA]</scope>
    <source>
        <strain evidence="2 3">ATCC BAA-1854</strain>
    </source>
</reference>